<evidence type="ECO:0000313" key="4">
    <source>
        <dbReference type="WBParaSite" id="HPLM_0001958401-mRNA-1"/>
    </source>
</evidence>
<gene>
    <name evidence="2" type="ORF">HPLM_LOCUS19576</name>
</gene>
<dbReference type="WBParaSite" id="HPLM_0001958401-mRNA-1">
    <property type="protein sequence ID" value="HPLM_0001958401-mRNA-1"/>
    <property type="gene ID" value="HPLM_0001958401"/>
</dbReference>
<feature type="transmembrane region" description="Helical" evidence="1">
    <location>
        <begin position="7"/>
        <end position="29"/>
    </location>
</feature>
<keyword evidence="1" id="KW-0472">Membrane</keyword>
<evidence type="ECO:0000256" key="1">
    <source>
        <dbReference type="SAM" id="Phobius"/>
    </source>
</evidence>
<reference evidence="4" key="1">
    <citation type="submission" date="2017-02" db="UniProtKB">
        <authorList>
            <consortium name="WormBaseParasite"/>
        </authorList>
    </citation>
    <scope>IDENTIFICATION</scope>
</reference>
<organism evidence="4">
    <name type="scientific">Haemonchus placei</name>
    <name type="common">Barber's pole worm</name>
    <dbReference type="NCBI Taxonomy" id="6290"/>
    <lineage>
        <taxon>Eukaryota</taxon>
        <taxon>Metazoa</taxon>
        <taxon>Ecdysozoa</taxon>
        <taxon>Nematoda</taxon>
        <taxon>Chromadorea</taxon>
        <taxon>Rhabditida</taxon>
        <taxon>Rhabditina</taxon>
        <taxon>Rhabditomorpha</taxon>
        <taxon>Strongyloidea</taxon>
        <taxon>Trichostrongylidae</taxon>
        <taxon>Haemonchus</taxon>
    </lineage>
</organism>
<evidence type="ECO:0000313" key="3">
    <source>
        <dbReference type="Proteomes" id="UP000268014"/>
    </source>
</evidence>
<name>A0A0N4X5E2_HAEPC</name>
<protein>
    <submittedName>
        <fullName evidence="2 4">Uncharacterized protein</fullName>
    </submittedName>
</protein>
<keyword evidence="3" id="KW-1185">Reference proteome</keyword>
<dbReference type="AlphaFoldDB" id="A0A0N4X5E2"/>
<keyword evidence="1" id="KW-0812">Transmembrane</keyword>
<reference evidence="2 3" key="2">
    <citation type="submission" date="2018-11" db="EMBL/GenBank/DDBJ databases">
        <authorList>
            <consortium name="Pathogen Informatics"/>
        </authorList>
    </citation>
    <scope>NUCLEOTIDE SEQUENCE [LARGE SCALE GENOMIC DNA]</scope>
    <source>
        <strain evidence="2 3">MHpl1</strain>
    </source>
</reference>
<keyword evidence="1" id="KW-1133">Transmembrane helix</keyword>
<sequence length="35" mass="4067">MNLTISFSAHLCSALFRYVIFLYIIPIQYHSTSDT</sequence>
<evidence type="ECO:0000313" key="2">
    <source>
        <dbReference type="EMBL" id="VDO78045.1"/>
    </source>
</evidence>
<dbReference type="EMBL" id="UZAF01021422">
    <property type="protein sequence ID" value="VDO78045.1"/>
    <property type="molecule type" value="Genomic_DNA"/>
</dbReference>
<accession>A0A0N4X5E2</accession>
<dbReference type="Proteomes" id="UP000268014">
    <property type="component" value="Unassembled WGS sequence"/>
</dbReference>
<proteinExistence type="predicted"/>